<dbReference type="Proteomes" id="UP001183809">
    <property type="component" value="Unassembled WGS sequence"/>
</dbReference>
<evidence type="ECO:0008006" key="3">
    <source>
        <dbReference type="Google" id="ProtNLM"/>
    </source>
</evidence>
<accession>A0ABU2TKP5</accession>
<dbReference type="Pfam" id="PF20218">
    <property type="entry name" value="DUF6578"/>
    <property type="match status" value="1"/>
</dbReference>
<reference evidence="2" key="1">
    <citation type="submission" date="2023-07" db="EMBL/GenBank/DDBJ databases">
        <title>30 novel species of actinomycetes from the DSMZ collection.</title>
        <authorList>
            <person name="Nouioui I."/>
        </authorList>
    </citation>
    <scope>NUCLEOTIDE SEQUENCE [LARGE SCALE GENOMIC DNA]</scope>
    <source>
        <strain evidence="2">DSM 41699</strain>
    </source>
</reference>
<proteinExistence type="predicted"/>
<name>A0ABU2TKP5_9ACTN</name>
<evidence type="ECO:0000313" key="1">
    <source>
        <dbReference type="EMBL" id="MDT0461509.1"/>
    </source>
</evidence>
<dbReference type="RefSeq" id="WP_311691031.1">
    <property type="nucleotide sequence ID" value="NZ_JAVREY010000001.1"/>
</dbReference>
<organism evidence="1 2">
    <name type="scientific">Streptomyces gibsoniae</name>
    <dbReference type="NCBI Taxonomy" id="3075529"/>
    <lineage>
        <taxon>Bacteria</taxon>
        <taxon>Bacillati</taxon>
        <taxon>Actinomycetota</taxon>
        <taxon>Actinomycetes</taxon>
        <taxon>Kitasatosporales</taxon>
        <taxon>Streptomycetaceae</taxon>
        <taxon>Streptomyces</taxon>
    </lineage>
</organism>
<dbReference type="EMBL" id="JAVREY010000001">
    <property type="protein sequence ID" value="MDT0461509.1"/>
    <property type="molecule type" value="Genomic_DNA"/>
</dbReference>
<keyword evidence="2" id="KW-1185">Reference proteome</keyword>
<protein>
    <recommendedName>
        <fullName evidence="3">NUDIX hydrolase</fullName>
    </recommendedName>
</protein>
<gene>
    <name evidence="1" type="ORF">RM764_00600</name>
</gene>
<comment type="caution">
    <text evidence="1">The sequence shown here is derived from an EMBL/GenBank/DDBJ whole genome shotgun (WGS) entry which is preliminary data.</text>
</comment>
<dbReference type="InterPro" id="IPR046485">
    <property type="entry name" value="DUF6578"/>
</dbReference>
<evidence type="ECO:0000313" key="2">
    <source>
        <dbReference type="Proteomes" id="UP001183809"/>
    </source>
</evidence>
<sequence>MWRVFYADWQMECCGTPFSVGEEVSWPLLLMDAEDVLGGGWEEPLATLAAPVAEAREAAGALRLVRAADGLVAAVPEDTAQADGRRRGLLCVERHSDRWAETTGRVRAVRLVHQVWAPVSPGSRTHVPVPGGRSLEDVYRCPRWFGEGRSGALVDLDVYGAAPPGP</sequence>